<dbReference type="GO" id="GO:0008696">
    <property type="term" value="F:4-amino-4-deoxychorismate lyase activity"/>
    <property type="evidence" value="ECO:0007669"/>
    <property type="project" value="TreeGrafter"/>
</dbReference>
<dbReference type="InterPro" id="IPR043132">
    <property type="entry name" value="BCAT-like_C"/>
</dbReference>
<dbReference type="GO" id="GO:0008153">
    <property type="term" value="P:4-aminobenzoate biosynthetic process"/>
    <property type="evidence" value="ECO:0007669"/>
    <property type="project" value="TreeGrafter"/>
</dbReference>
<dbReference type="InterPro" id="IPR050571">
    <property type="entry name" value="Class-IV_PLP-Dep_Aminotrnsfr"/>
</dbReference>
<reference evidence="3 4" key="1">
    <citation type="journal article" date="2008" name="Appl. Environ. Microbiol.">
        <title>Genomic insights into Mn(II) oxidation by the marine alphaproteobacterium Aurantimonas sp. strain SI85-9A1.</title>
        <authorList>
            <person name="Dick G.J."/>
            <person name="Podell S."/>
            <person name="Johnson H.A."/>
            <person name="Rivera-Espinoza Y."/>
            <person name="Bernier-Latmani R."/>
            <person name="McCarthy J.K."/>
            <person name="Torpey J.W."/>
            <person name="Clement B.G."/>
            <person name="Gaasterland T."/>
            <person name="Tebo B.M."/>
        </authorList>
    </citation>
    <scope>NUCLEOTIDE SEQUENCE [LARGE SCALE GENOMIC DNA]</scope>
    <source>
        <strain evidence="3 4">SI85-9A1</strain>
    </source>
</reference>
<evidence type="ECO:0000313" key="4">
    <source>
        <dbReference type="Proteomes" id="UP000000321"/>
    </source>
</evidence>
<evidence type="ECO:0000313" key="3">
    <source>
        <dbReference type="EMBL" id="EAS49089.1"/>
    </source>
</evidence>
<keyword evidence="3" id="KW-0808">Transferase</keyword>
<dbReference type="InterPro" id="IPR001544">
    <property type="entry name" value="Aminotrans_IV"/>
</dbReference>
<dbReference type="Gene3D" id="3.20.10.10">
    <property type="entry name" value="D-amino Acid Aminotransferase, subunit A, domain 2"/>
    <property type="match status" value="1"/>
</dbReference>
<dbReference type="PANTHER" id="PTHR42743">
    <property type="entry name" value="AMINO-ACID AMINOTRANSFERASE"/>
    <property type="match status" value="1"/>
</dbReference>
<proteinExistence type="inferred from homology"/>
<dbReference type="Proteomes" id="UP000000321">
    <property type="component" value="Unassembled WGS sequence"/>
</dbReference>
<name>Q1YF84_AURMS</name>
<evidence type="ECO:0000256" key="1">
    <source>
        <dbReference type="ARBA" id="ARBA00009320"/>
    </source>
</evidence>
<comment type="similarity">
    <text evidence="1">Belongs to the class-IV pyridoxal-phosphate-dependent aminotransferase family.</text>
</comment>
<dbReference type="Gene3D" id="3.30.470.10">
    <property type="match status" value="1"/>
</dbReference>
<keyword evidence="3" id="KW-0032">Aminotransferase</keyword>
<organism evidence="3 4">
    <name type="scientific">Aurantimonas manganoxydans (strain ATCC BAA-1229 / DSM 21871 / SI85-9A1)</name>
    <dbReference type="NCBI Taxonomy" id="287752"/>
    <lineage>
        <taxon>Bacteria</taxon>
        <taxon>Pseudomonadati</taxon>
        <taxon>Pseudomonadota</taxon>
        <taxon>Alphaproteobacteria</taxon>
        <taxon>Hyphomicrobiales</taxon>
        <taxon>Aurantimonadaceae</taxon>
        <taxon>Aurantimonas</taxon>
    </lineage>
</organism>
<dbReference type="InterPro" id="IPR036038">
    <property type="entry name" value="Aminotransferase-like"/>
</dbReference>
<accession>Q1YF84</accession>
<gene>
    <name evidence="3" type="ORF">SI859A1_03297</name>
</gene>
<keyword evidence="4" id="KW-1185">Reference proteome</keyword>
<dbReference type="PANTHER" id="PTHR42743:SF2">
    <property type="entry name" value="AMINODEOXYCHORISMATE LYASE"/>
    <property type="match status" value="1"/>
</dbReference>
<dbReference type="SUPFAM" id="SSF56752">
    <property type="entry name" value="D-aminoacid aminotransferase-like PLP-dependent enzymes"/>
    <property type="match status" value="1"/>
</dbReference>
<dbReference type="HOGENOM" id="CLU_020844_2_0_5"/>
<evidence type="ECO:0000256" key="2">
    <source>
        <dbReference type="ARBA" id="ARBA00014472"/>
    </source>
</evidence>
<dbReference type="AlphaFoldDB" id="Q1YF84"/>
<protein>
    <recommendedName>
        <fullName evidence="2">Probable branched-chain-amino-acid aminotransferase</fullName>
    </recommendedName>
</protein>
<dbReference type="Pfam" id="PF01063">
    <property type="entry name" value="Aminotran_4"/>
    <property type="match status" value="1"/>
</dbReference>
<dbReference type="GO" id="GO:0005829">
    <property type="term" value="C:cytosol"/>
    <property type="evidence" value="ECO:0007669"/>
    <property type="project" value="TreeGrafter"/>
</dbReference>
<sequence>MSPPGAVAANDRGLTLADGVFDTSLVLGGRVFRQEAHLDRLMAAAASLAIPADRAALELAMTALAERRGDGAIRLTLTRGPGARGLAFPADPQPTLIGTTAPLAPAMIFAPLRLQVSEIRRNETSPTARVKSLAYLDSVLANHAARQAGADEALFLNGADRVACSALANVFALAGTEIVTPPRDDGVLDGIVRGWILANAGAFGLSAVERPLTLPDLAAGQIVLTNSLRLLAPASLDGPAPVMPAPPLRALMEGLCAAIAEECGVDPRERGAVLPG</sequence>
<dbReference type="EMBL" id="AAPJ01000006">
    <property type="protein sequence ID" value="EAS49089.1"/>
    <property type="molecule type" value="Genomic_DNA"/>
</dbReference>
<dbReference type="GO" id="GO:0008483">
    <property type="term" value="F:transaminase activity"/>
    <property type="evidence" value="ECO:0007669"/>
    <property type="project" value="UniProtKB-KW"/>
</dbReference>
<dbReference type="BioCyc" id="AURANTIMONAS:SI859A1_03297-MONOMER"/>
<comment type="caution">
    <text evidence="3">The sequence shown here is derived from an EMBL/GenBank/DDBJ whole genome shotgun (WGS) entry which is preliminary data.</text>
</comment>
<dbReference type="InterPro" id="IPR043131">
    <property type="entry name" value="BCAT-like_N"/>
</dbReference>